<reference evidence="1 2" key="1">
    <citation type="journal article" date="2023" name="J. Hered.">
        <title>Chromosome-level genome of the wood stork (Mycteria americana) provides insight into avian chromosome evolution.</title>
        <authorList>
            <person name="Flamio R. Jr."/>
            <person name="Ramstad K.M."/>
        </authorList>
    </citation>
    <scope>NUCLEOTIDE SEQUENCE [LARGE SCALE GENOMIC DNA]</scope>
    <source>
        <strain evidence="1">JAX WOST 10</strain>
    </source>
</reference>
<name>A0AAN7NL43_MYCAM</name>
<dbReference type="PANTHER" id="PTHR33332">
    <property type="entry name" value="REVERSE TRANSCRIPTASE DOMAIN-CONTAINING PROTEIN"/>
    <property type="match status" value="1"/>
</dbReference>
<dbReference type="EMBL" id="JAUNZN010000002">
    <property type="protein sequence ID" value="KAK4827955.1"/>
    <property type="molecule type" value="Genomic_DNA"/>
</dbReference>
<dbReference type="AlphaFoldDB" id="A0AAN7NL43"/>
<proteinExistence type="predicted"/>
<evidence type="ECO:0000313" key="2">
    <source>
        <dbReference type="Proteomes" id="UP001333110"/>
    </source>
</evidence>
<sequence>MGPAQLLLSLGRPRGERIAFTLSPSRWQRKPAAAQRPLFTRAKHLGAADSPAAQLSIVASFLSDGTRGHGLKLHQGRFRLDIRKNFFTERVIKHWNRLPREVVESPSLEVFKRCVDVVLRDMESKCHSYLQKGQEGGLRELQTGQLHLDLWECDGATNLGNHFRHMNDKKVIKSSLHAFTKGKSCLTHLVNLYDYMTGLIDEGRAVASVYWAFSKGCDTVFRKSLIAPQAVAGLDEQTVRWIENWLNRQALRVVISSAKSMYPERWGSIPSPVLFNIFLSDLYDGTECTLSKFSSDTKLGGVADRPEGRAAIQHVDRLEKWADGNLRKFSKEKCKVLHLAGINPMHQIYAGDHPAGKQLGRKGPGGPGGLQVEHEPAMYSCIKEDYWYPGLPLVRPPLEYCVQFCAPPYQRDMNILDRVK</sequence>
<evidence type="ECO:0000313" key="1">
    <source>
        <dbReference type="EMBL" id="KAK4827955.1"/>
    </source>
</evidence>
<comment type="caution">
    <text evidence="1">The sequence shown here is derived from an EMBL/GenBank/DDBJ whole genome shotgun (WGS) entry which is preliminary data.</text>
</comment>
<protein>
    <recommendedName>
        <fullName evidence="3">Rna-directed dna polymerase from mobile element jockey-like</fullName>
    </recommendedName>
</protein>
<accession>A0AAN7NL43</accession>
<evidence type="ECO:0008006" key="3">
    <source>
        <dbReference type="Google" id="ProtNLM"/>
    </source>
</evidence>
<keyword evidence="2" id="KW-1185">Reference proteome</keyword>
<gene>
    <name evidence="1" type="ORF">QYF61_022657</name>
</gene>
<organism evidence="1 2">
    <name type="scientific">Mycteria americana</name>
    <name type="common">Wood stork</name>
    <dbReference type="NCBI Taxonomy" id="33587"/>
    <lineage>
        <taxon>Eukaryota</taxon>
        <taxon>Metazoa</taxon>
        <taxon>Chordata</taxon>
        <taxon>Craniata</taxon>
        <taxon>Vertebrata</taxon>
        <taxon>Euteleostomi</taxon>
        <taxon>Archelosauria</taxon>
        <taxon>Archosauria</taxon>
        <taxon>Dinosauria</taxon>
        <taxon>Saurischia</taxon>
        <taxon>Theropoda</taxon>
        <taxon>Coelurosauria</taxon>
        <taxon>Aves</taxon>
        <taxon>Neognathae</taxon>
        <taxon>Neoaves</taxon>
        <taxon>Aequornithes</taxon>
        <taxon>Ciconiiformes</taxon>
        <taxon>Ciconiidae</taxon>
        <taxon>Mycteria</taxon>
    </lineage>
</organism>
<dbReference type="Proteomes" id="UP001333110">
    <property type="component" value="Unassembled WGS sequence"/>
</dbReference>